<dbReference type="EMBL" id="BOOA01000020">
    <property type="protein sequence ID" value="GIH24584.1"/>
    <property type="molecule type" value="Genomic_DNA"/>
</dbReference>
<feature type="transmembrane region" description="Helical" evidence="6">
    <location>
        <begin position="106"/>
        <end position="128"/>
    </location>
</feature>
<evidence type="ECO:0008006" key="9">
    <source>
        <dbReference type="Google" id="ProtNLM"/>
    </source>
</evidence>
<dbReference type="PANTHER" id="PTHR30250:SF11">
    <property type="entry name" value="O-ANTIGEN TRANSPORTER-RELATED"/>
    <property type="match status" value="1"/>
</dbReference>
<proteinExistence type="predicted"/>
<comment type="caution">
    <text evidence="7">The sequence shown here is derived from an EMBL/GenBank/DDBJ whole genome shotgun (WGS) entry which is preliminary data.</text>
</comment>
<keyword evidence="2" id="KW-1003">Cell membrane</keyword>
<dbReference type="Proteomes" id="UP000640052">
    <property type="component" value="Unassembled WGS sequence"/>
</dbReference>
<accession>A0A919Q8R4</accession>
<feature type="transmembrane region" description="Helical" evidence="6">
    <location>
        <begin position="349"/>
        <end position="370"/>
    </location>
</feature>
<gene>
    <name evidence="7" type="ORF">Aph01nite_28940</name>
</gene>
<keyword evidence="8" id="KW-1185">Reference proteome</keyword>
<reference evidence="7" key="1">
    <citation type="submission" date="2021-01" db="EMBL/GenBank/DDBJ databases">
        <title>Whole genome shotgun sequence of Acrocarpospora phusangensis NBRC 108782.</title>
        <authorList>
            <person name="Komaki H."/>
            <person name="Tamura T."/>
        </authorList>
    </citation>
    <scope>NUCLEOTIDE SEQUENCE</scope>
    <source>
        <strain evidence="7">NBRC 108782</strain>
    </source>
</reference>
<feature type="transmembrane region" description="Helical" evidence="6">
    <location>
        <begin position="76"/>
        <end position="100"/>
    </location>
</feature>
<name>A0A919Q8R4_9ACTN</name>
<comment type="subcellular location">
    <subcellularLocation>
        <location evidence="1">Cell membrane</location>
        <topology evidence="1">Multi-pass membrane protein</topology>
    </subcellularLocation>
</comment>
<organism evidence="7 8">
    <name type="scientific">Acrocarpospora phusangensis</name>
    <dbReference type="NCBI Taxonomy" id="1070424"/>
    <lineage>
        <taxon>Bacteria</taxon>
        <taxon>Bacillati</taxon>
        <taxon>Actinomycetota</taxon>
        <taxon>Actinomycetes</taxon>
        <taxon>Streptosporangiales</taxon>
        <taxon>Streptosporangiaceae</taxon>
        <taxon>Acrocarpospora</taxon>
    </lineage>
</organism>
<dbReference type="PANTHER" id="PTHR30250">
    <property type="entry name" value="PST FAMILY PREDICTED COLANIC ACID TRANSPORTER"/>
    <property type="match status" value="1"/>
</dbReference>
<feature type="transmembrane region" description="Helical" evidence="6">
    <location>
        <begin position="149"/>
        <end position="168"/>
    </location>
</feature>
<feature type="transmembrane region" description="Helical" evidence="6">
    <location>
        <begin position="12"/>
        <end position="31"/>
    </location>
</feature>
<feature type="transmembrane region" description="Helical" evidence="6">
    <location>
        <begin position="43"/>
        <end position="64"/>
    </location>
</feature>
<evidence type="ECO:0000256" key="5">
    <source>
        <dbReference type="ARBA" id="ARBA00023136"/>
    </source>
</evidence>
<dbReference type="InterPro" id="IPR050833">
    <property type="entry name" value="Poly_Biosynth_Transport"/>
</dbReference>
<evidence type="ECO:0000256" key="4">
    <source>
        <dbReference type="ARBA" id="ARBA00022989"/>
    </source>
</evidence>
<evidence type="ECO:0000313" key="7">
    <source>
        <dbReference type="EMBL" id="GIH24584.1"/>
    </source>
</evidence>
<evidence type="ECO:0000256" key="1">
    <source>
        <dbReference type="ARBA" id="ARBA00004651"/>
    </source>
</evidence>
<protein>
    <recommendedName>
        <fullName evidence="9">Polysaccharide biosynthesis protein</fullName>
    </recommendedName>
</protein>
<keyword evidence="3 6" id="KW-0812">Transmembrane</keyword>
<evidence type="ECO:0000256" key="2">
    <source>
        <dbReference type="ARBA" id="ARBA00022475"/>
    </source>
</evidence>
<feature type="transmembrane region" description="Helical" evidence="6">
    <location>
        <begin position="376"/>
        <end position="397"/>
    </location>
</feature>
<sequence length="417" mass="44224">MRAAHGWVVGPTVVNAVASGVSATTTLVVAWGVSAAEFGRFTLVLSIALIVTVGMLMSLHFVMYQELPRSEPRDRPALVTTALLSTLVLGAGVAVAGLLAAPVLTALLGVDLRTLCFALALALSMTVNQLTDSFLRGLEKYALTARLKIAVAVVYLGVSAYCLLVLGIRDIEFYLLALIGTNVLFAVVSAVGYRVVPRLWSPALIRSLYRHGGYLTVLAVLGSLLFGVDLIFLNHWAVQSDIGVYSLYNNFPKRLLGVVFADGIGLVLMPMLAIMDRGTALRRIGRLSPAVFLATAGFSFTASMLFFLLLRGEYPYSFGLMSLSALGIGVHTVFNLYSAALLMGGVRGAKVLIVAELVATPVVLACQAVLIAWQGLIGGLVAFALSNLVLVAVVVVVSTRAYRPEPVAGGTRTREIP</sequence>
<dbReference type="AlphaFoldDB" id="A0A919Q8R4"/>
<feature type="transmembrane region" description="Helical" evidence="6">
    <location>
        <begin position="287"/>
        <end position="310"/>
    </location>
</feature>
<feature type="transmembrane region" description="Helical" evidence="6">
    <location>
        <begin position="316"/>
        <end position="337"/>
    </location>
</feature>
<feature type="transmembrane region" description="Helical" evidence="6">
    <location>
        <begin position="174"/>
        <end position="193"/>
    </location>
</feature>
<keyword evidence="5 6" id="KW-0472">Membrane</keyword>
<evidence type="ECO:0000256" key="3">
    <source>
        <dbReference type="ARBA" id="ARBA00022692"/>
    </source>
</evidence>
<feature type="transmembrane region" description="Helical" evidence="6">
    <location>
        <begin position="214"/>
        <end position="235"/>
    </location>
</feature>
<keyword evidence="4 6" id="KW-1133">Transmembrane helix</keyword>
<feature type="transmembrane region" description="Helical" evidence="6">
    <location>
        <begin position="255"/>
        <end position="275"/>
    </location>
</feature>
<evidence type="ECO:0000256" key="6">
    <source>
        <dbReference type="SAM" id="Phobius"/>
    </source>
</evidence>
<dbReference type="GO" id="GO:0005886">
    <property type="term" value="C:plasma membrane"/>
    <property type="evidence" value="ECO:0007669"/>
    <property type="project" value="UniProtKB-SubCell"/>
</dbReference>
<evidence type="ECO:0000313" key="8">
    <source>
        <dbReference type="Proteomes" id="UP000640052"/>
    </source>
</evidence>